<gene>
    <name evidence="2" type="primary">narJ</name>
    <name evidence="2" type="ORF">F4V44_13165</name>
</gene>
<dbReference type="Proteomes" id="UP000326671">
    <property type="component" value="Unassembled WGS sequence"/>
</dbReference>
<evidence type="ECO:0000313" key="3">
    <source>
        <dbReference type="Proteomes" id="UP000326671"/>
    </source>
</evidence>
<reference evidence="2 3" key="1">
    <citation type="submission" date="2019-09" db="EMBL/GenBank/DDBJ databases">
        <title>Whole genome sequences of isolates from the Mars Exploration Rovers.</title>
        <authorList>
            <person name="Seuylemezian A."/>
            <person name="Vaishampayan P."/>
        </authorList>
    </citation>
    <scope>NUCLEOTIDE SEQUENCE [LARGE SCALE GENOMIC DNA]</scope>
    <source>
        <strain evidence="2 3">MER_TA_151</strain>
    </source>
</reference>
<protein>
    <submittedName>
        <fullName evidence="2">Nitrate reductase molybdenum cofactor assembly chaperone</fullName>
    </submittedName>
</protein>
<dbReference type="EMBL" id="VYKL01000019">
    <property type="protein sequence ID" value="KAA9023606.1"/>
    <property type="molecule type" value="Genomic_DNA"/>
</dbReference>
<sequence length="182" mass="21612">MENYQLTFKLCSMMLRYPDKEWVQSDEMQELIQSVEEDEMRHAFLSFWDYVRETSWEDLAENYVRWFDLTESTTLYLTYGIFGDNRERGPAFVKLKMEFAKAGFYIKENELPDYLPLILEFASMAELKYAKKVLAIHLKAIDSLFEGLNKQKNPYAYLVSACLMEIDNLLPRKEERINHNVG</sequence>
<organism evidence="2 3">
    <name type="scientific">Niallia endozanthoxylica</name>
    <dbReference type="NCBI Taxonomy" id="2036016"/>
    <lineage>
        <taxon>Bacteria</taxon>
        <taxon>Bacillati</taxon>
        <taxon>Bacillota</taxon>
        <taxon>Bacilli</taxon>
        <taxon>Bacillales</taxon>
        <taxon>Bacillaceae</taxon>
        <taxon>Niallia</taxon>
    </lineage>
</organism>
<dbReference type="RefSeq" id="WP_150440483.1">
    <property type="nucleotide sequence ID" value="NZ_VYKL01000019.1"/>
</dbReference>
<accession>A0A5J5HTE1</accession>
<evidence type="ECO:0000256" key="1">
    <source>
        <dbReference type="ARBA" id="ARBA00023063"/>
    </source>
</evidence>
<dbReference type="GO" id="GO:0051082">
    <property type="term" value="F:unfolded protein binding"/>
    <property type="evidence" value="ECO:0007669"/>
    <property type="project" value="InterPro"/>
</dbReference>
<dbReference type="PANTHER" id="PTHR43680:SF2">
    <property type="entry name" value="NITRATE REDUCTASE MOLYBDENUM COFACTOR ASSEMBLY CHAPERONE NARJ"/>
    <property type="match status" value="1"/>
</dbReference>
<dbReference type="InterPro" id="IPR020945">
    <property type="entry name" value="DMSO/NO3_reduct_chaperone"/>
</dbReference>
<name>A0A5J5HTE1_9BACI</name>
<evidence type="ECO:0000313" key="2">
    <source>
        <dbReference type="EMBL" id="KAA9023606.1"/>
    </source>
</evidence>
<dbReference type="GO" id="GO:0042128">
    <property type="term" value="P:nitrate assimilation"/>
    <property type="evidence" value="ECO:0007669"/>
    <property type="project" value="UniProtKB-KW"/>
</dbReference>
<dbReference type="InterPro" id="IPR036411">
    <property type="entry name" value="TorD-like_sf"/>
</dbReference>
<dbReference type="AlphaFoldDB" id="A0A5J5HTE1"/>
<dbReference type="Gene3D" id="1.10.3480.10">
    <property type="entry name" value="TorD-like"/>
    <property type="match status" value="1"/>
</dbReference>
<proteinExistence type="predicted"/>
<dbReference type="InterPro" id="IPR003765">
    <property type="entry name" value="NO3_reductase_chaperone_NarJ"/>
</dbReference>
<dbReference type="GO" id="GO:0016530">
    <property type="term" value="F:metallochaperone activity"/>
    <property type="evidence" value="ECO:0007669"/>
    <property type="project" value="TreeGrafter"/>
</dbReference>
<dbReference type="NCBIfam" id="TIGR00684">
    <property type="entry name" value="narJ"/>
    <property type="match status" value="1"/>
</dbReference>
<comment type="caution">
    <text evidence="2">The sequence shown here is derived from an EMBL/GenBank/DDBJ whole genome shotgun (WGS) entry which is preliminary data.</text>
</comment>
<dbReference type="OrthoDB" id="5296272at2"/>
<dbReference type="SUPFAM" id="SSF89155">
    <property type="entry name" value="TorD-like"/>
    <property type="match status" value="1"/>
</dbReference>
<dbReference type="PANTHER" id="PTHR43680">
    <property type="entry name" value="NITRATE REDUCTASE MOLYBDENUM COFACTOR ASSEMBLY CHAPERONE"/>
    <property type="match status" value="1"/>
</dbReference>
<keyword evidence="1" id="KW-0534">Nitrate assimilation</keyword>
<dbReference type="GO" id="GO:0051131">
    <property type="term" value="P:chaperone-mediated protein complex assembly"/>
    <property type="evidence" value="ECO:0007669"/>
    <property type="project" value="InterPro"/>
</dbReference>
<dbReference type="Pfam" id="PF02613">
    <property type="entry name" value="Nitrate_red_del"/>
    <property type="match status" value="1"/>
</dbReference>
<keyword evidence="3" id="KW-1185">Reference proteome</keyword>